<protein>
    <recommendedName>
        <fullName evidence="6">HTH-type transcriptional regulator SarZ</fullName>
    </recommendedName>
    <alternativeName>
        <fullName evidence="7">Staphylococcal accessory regulator Z</fullName>
    </alternativeName>
</protein>
<keyword evidence="3" id="KW-0238">DNA-binding</keyword>
<evidence type="ECO:0000313" key="10">
    <source>
        <dbReference type="Proteomes" id="UP000010420"/>
    </source>
</evidence>
<dbReference type="InterPro" id="IPR055166">
    <property type="entry name" value="Transc_reg_Sar_Rot_HTH"/>
</dbReference>
<dbReference type="PANTHER" id="PTHR42756">
    <property type="entry name" value="TRANSCRIPTIONAL REGULATOR, MARR"/>
    <property type="match status" value="1"/>
</dbReference>
<dbReference type="InterPro" id="IPR036388">
    <property type="entry name" value="WH-like_DNA-bd_sf"/>
</dbReference>
<dbReference type="PANTHER" id="PTHR42756:SF2">
    <property type="entry name" value="MARR FAMILY REGULATORY PROTEIN"/>
    <property type="match status" value="1"/>
</dbReference>
<comment type="similarity">
    <text evidence="5">Belongs to the SarZ family.</text>
</comment>
<comment type="subcellular location">
    <subcellularLocation>
        <location evidence="1">Cytoplasm</location>
    </subcellularLocation>
</comment>
<dbReference type="SUPFAM" id="SSF46785">
    <property type="entry name" value="Winged helix' DNA-binding domain"/>
    <property type="match status" value="1"/>
</dbReference>
<dbReference type="Proteomes" id="UP000010420">
    <property type="component" value="Unassembled WGS sequence"/>
</dbReference>
<dbReference type="HOGENOM" id="CLU_083287_18_0_9"/>
<dbReference type="PRINTS" id="PR00598">
    <property type="entry name" value="HTHMARR"/>
</dbReference>
<dbReference type="OrthoDB" id="6462103at2"/>
<dbReference type="RefSeq" id="WP_005216303.1">
    <property type="nucleotide sequence ID" value="NZ_KB291716.1"/>
</dbReference>
<evidence type="ECO:0000256" key="7">
    <source>
        <dbReference type="ARBA" id="ARBA00047207"/>
    </source>
</evidence>
<dbReference type="GO" id="GO:0003700">
    <property type="term" value="F:DNA-binding transcription factor activity"/>
    <property type="evidence" value="ECO:0007669"/>
    <property type="project" value="InterPro"/>
</dbReference>
<dbReference type="SMART" id="SM00347">
    <property type="entry name" value="HTH_MARR"/>
    <property type="match status" value="1"/>
</dbReference>
<gene>
    <name evidence="9" type="ORF">HMPREF0216_03396</name>
</gene>
<keyword evidence="2" id="KW-0805">Transcription regulation</keyword>
<comment type="caution">
    <text evidence="9">The sequence shown here is derived from an EMBL/GenBank/DDBJ whole genome shotgun (WGS) entry which is preliminary data.</text>
</comment>
<evidence type="ECO:0000256" key="4">
    <source>
        <dbReference type="ARBA" id="ARBA00023163"/>
    </source>
</evidence>
<reference evidence="9 10" key="1">
    <citation type="submission" date="2012-05" db="EMBL/GenBank/DDBJ databases">
        <authorList>
            <person name="Weinstock G."/>
            <person name="Sodergren E."/>
            <person name="Lobos E.A."/>
            <person name="Fulton L."/>
            <person name="Fulton R."/>
            <person name="Courtney L."/>
            <person name="Fronick C."/>
            <person name="O'Laughlin M."/>
            <person name="Godfrey J."/>
            <person name="Wilson R.M."/>
            <person name="Miner T."/>
            <person name="Farmer C."/>
            <person name="Delehaunty K."/>
            <person name="Cordes M."/>
            <person name="Minx P."/>
            <person name="Tomlinson C."/>
            <person name="Chen J."/>
            <person name="Wollam A."/>
            <person name="Pepin K.H."/>
            <person name="Bhonagiri V."/>
            <person name="Zhang X."/>
            <person name="Suruliraj S."/>
            <person name="Warren W."/>
            <person name="Mitreva M."/>
            <person name="Mardis E.R."/>
            <person name="Wilson R.K."/>
        </authorList>
    </citation>
    <scope>NUCLEOTIDE SEQUENCE [LARGE SCALE GENOMIC DNA]</scope>
    <source>
        <strain evidence="9 10">DSM 1785</strain>
    </source>
</reference>
<evidence type="ECO:0000259" key="8">
    <source>
        <dbReference type="PROSITE" id="PS50995"/>
    </source>
</evidence>
<evidence type="ECO:0000256" key="3">
    <source>
        <dbReference type="ARBA" id="ARBA00023125"/>
    </source>
</evidence>
<evidence type="ECO:0000256" key="5">
    <source>
        <dbReference type="ARBA" id="ARBA00046337"/>
    </source>
</evidence>
<evidence type="ECO:0000313" key="9">
    <source>
        <dbReference type="EMBL" id="EKY22066.1"/>
    </source>
</evidence>
<keyword evidence="10" id="KW-1185">Reference proteome</keyword>
<sequence>MNLYDNETVSKYLSFFHKIGVSFLSNAYEKYEIGVGQYQFLIQLYLNDGLSHDALTEKVSVDKATTTRAIKKLQESGYVKLELHEKDKRKYHIYLTEKATSLKNEIFDVYYLWEEELVKSLSEEEVKTLLSLFKKMYENGLDKFLVK</sequence>
<accession>L1Q2D3</accession>
<dbReference type="InterPro" id="IPR036390">
    <property type="entry name" value="WH_DNA-bd_sf"/>
</dbReference>
<dbReference type="GO" id="GO:0003677">
    <property type="term" value="F:DNA binding"/>
    <property type="evidence" value="ECO:0007669"/>
    <property type="project" value="UniProtKB-KW"/>
</dbReference>
<dbReference type="GO" id="GO:0005737">
    <property type="term" value="C:cytoplasm"/>
    <property type="evidence" value="ECO:0007669"/>
    <property type="project" value="UniProtKB-SubCell"/>
</dbReference>
<dbReference type="PROSITE" id="PS50995">
    <property type="entry name" value="HTH_MARR_2"/>
    <property type="match status" value="1"/>
</dbReference>
<dbReference type="EMBL" id="AMEZ01000136">
    <property type="protein sequence ID" value="EKY22066.1"/>
    <property type="molecule type" value="Genomic_DNA"/>
</dbReference>
<dbReference type="Gene3D" id="1.10.10.10">
    <property type="entry name" value="Winged helix-like DNA-binding domain superfamily/Winged helix DNA-binding domain"/>
    <property type="match status" value="1"/>
</dbReference>
<keyword evidence="4" id="KW-0804">Transcription</keyword>
<dbReference type="AlphaFoldDB" id="L1Q2D3"/>
<dbReference type="PATRIC" id="fig|545697.3.peg.3320"/>
<organism evidence="9 10">
    <name type="scientific">Clostridium celatum DSM 1785</name>
    <dbReference type="NCBI Taxonomy" id="545697"/>
    <lineage>
        <taxon>Bacteria</taxon>
        <taxon>Bacillati</taxon>
        <taxon>Bacillota</taxon>
        <taxon>Clostridia</taxon>
        <taxon>Eubacteriales</taxon>
        <taxon>Clostridiaceae</taxon>
        <taxon>Clostridium</taxon>
    </lineage>
</organism>
<dbReference type="eggNOG" id="COG1846">
    <property type="taxonomic scope" value="Bacteria"/>
</dbReference>
<name>L1Q2D3_9CLOT</name>
<dbReference type="Pfam" id="PF22381">
    <property type="entry name" value="Staph_reg_Sar_Rot"/>
    <property type="match status" value="1"/>
</dbReference>
<dbReference type="InterPro" id="IPR000835">
    <property type="entry name" value="HTH_MarR-typ"/>
</dbReference>
<evidence type="ECO:0000256" key="6">
    <source>
        <dbReference type="ARBA" id="ARBA00047188"/>
    </source>
</evidence>
<evidence type="ECO:0000256" key="2">
    <source>
        <dbReference type="ARBA" id="ARBA00023015"/>
    </source>
</evidence>
<feature type="domain" description="HTH marR-type" evidence="8">
    <location>
        <begin position="1"/>
        <end position="138"/>
    </location>
</feature>
<dbReference type="STRING" id="545697.HMPREF0216_03396"/>
<proteinExistence type="inferred from homology"/>
<evidence type="ECO:0000256" key="1">
    <source>
        <dbReference type="ARBA" id="ARBA00004496"/>
    </source>
</evidence>